<protein>
    <submittedName>
        <fullName evidence="1 2">Uncharacterized protein</fullName>
    </submittedName>
</protein>
<reference evidence="1 3" key="1">
    <citation type="journal article" date="2011" name="Nature">
        <title>The Medicago genome provides insight into the evolution of rhizobial symbioses.</title>
        <authorList>
            <person name="Young N.D."/>
            <person name="Debelle F."/>
            <person name="Oldroyd G.E."/>
            <person name="Geurts R."/>
            <person name="Cannon S.B."/>
            <person name="Udvardi M.K."/>
            <person name="Benedito V.A."/>
            <person name="Mayer K.F."/>
            <person name="Gouzy J."/>
            <person name="Schoof H."/>
            <person name="Van de Peer Y."/>
            <person name="Proost S."/>
            <person name="Cook D.R."/>
            <person name="Meyers B.C."/>
            <person name="Spannagl M."/>
            <person name="Cheung F."/>
            <person name="De Mita S."/>
            <person name="Krishnakumar V."/>
            <person name="Gundlach H."/>
            <person name="Zhou S."/>
            <person name="Mudge J."/>
            <person name="Bharti A.K."/>
            <person name="Murray J.D."/>
            <person name="Naoumkina M.A."/>
            <person name="Rosen B."/>
            <person name="Silverstein K.A."/>
            <person name="Tang H."/>
            <person name="Rombauts S."/>
            <person name="Zhao P.X."/>
            <person name="Zhou P."/>
            <person name="Barbe V."/>
            <person name="Bardou P."/>
            <person name="Bechner M."/>
            <person name="Bellec A."/>
            <person name="Berger A."/>
            <person name="Berges H."/>
            <person name="Bidwell S."/>
            <person name="Bisseling T."/>
            <person name="Choisne N."/>
            <person name="Couloux A."/>
            <person name="Denny R."/>
            <person name="Deshpande S."/>
            <person name="Dai X."/>
            <person name="Doyle J.J."/>
            <person name="Dudez A.M."/>
            <person name="Farmer A.D."/>
            <person name="Fouteau S."/>
            <person name="Franken C."/>
            <person name="Gibelin C."/>
            <person name="Gish J."/>
            <person name="Goldstein S."/>
            <person name="Gonzalez A.J."/>
            <person name="Green P.J."/>
            <person name="Hallab A."/>
            <person name="Hartog M."/>
            <person name="Hua A."/>
            <person name="Humphray S.J."/>
            <person name="Jeong D.H."/>
            <person name="Jing Y."/>
            <person name="Jocker A."/>
            <person name="Kenton S.M."/>
            <person name="Kim D.J."/>
            <person name="Klee K."/>
            <person name="Lai H."/>
            <person name="Lang C."/>
            <person name="Lin S."/>
            <person name="Macmil S.L."/>
            <person name="Magdelenat G."/>
            <person name="Matthews L."/>
            <person name="McCorrison J."/>
            <person name="Monaghan E.L."/>
            <person name="Mun J.H."/>
            <person name="Najar F.Z."/>
            <person name="Nicholson C."/>
            <person name="Noirot C."/>
            <person name="O'Bleness M."/>
            <person name="Paule C.R."/>
            <person name="Poulain J."/>
            <person name="Prion F."/>
            <person name="Qin B."/>
            <person name="Qu C."/>
            <person name="Retzel E.F."/>
            <person name="Riddle C."/>
            <person name="Sallet E."/>
            <person name="Samain S."/>
            <person name="Samson N."/>
            <person name="Sanders I."/>
            <person name="Saurat O."/>
            <person name="Scarpelli C."/>
            <person name="Schiex T."/>
            <person name="Segurens B."/>
            <person name="Severin A.J."/>
            <person name="Sherrier D.J."/>
            <person name="Shi R."/>
            <person name="Sims S."/>
            <person name="Singer S.R."/>
            <person name="Sinharoy S."/>
            <person name="Sterck L."/>
            <person name="Viollet A."/>
            <person name="Wang B.B."/>
            <person name="Wang K."/>
            <person name="Wang M."/>
            <person name="Wang X."/>
            <person name="Warfsmann J."/>
            <person name="Weissenbach J."/>
            <person name="White D.D."/>
            <person name="White J.D."/>
            <person name="Wiley G.B."/>
            <person name="Wincker P."/>
            <person name="Xing Y."/>
            <person name="Yang L."/>
            <person name="Yao Z."/>
            <person name="Ying F."/>
            <person name="Zhai J."/>
            <person name="Zhou L."/>
            <person name="Zuber A."/>
            <person name="Denarie J."/>
            <person name="Dixon R.A."/>
            <person name="May G.D."/>
            <person name="Schwartz D.C."/>
            <person name="Rogers J."/>
            <person name="Quetier F."/>
            <person name="Town C.D."/>
            <person name="Roe B.A."/>
        </authorList>
    </citation>
    <scope>NUCLEOTIDE SEQUENCE [LARGE SCALE GENOMIC DNA]</scope>
    <source>
        <strain evidence="1">A17</strain>
        <strain evidence="2 3">cv. Jemalong A17</strain>
    </source>
</reference>
<accession>A0A072VIV4</accession>
<evidence type="ECO:0000313" key="2">
    <source>
        <dbReference type="EnsemblPlants" id="KEH41939"/>
    </source>
</evidence>
<proteinExistence type="predicted"/>
<dbReference type="EnsemblPlants" id="KEH41939">
    <property type="protein sequence ID" value="KEH41939"/>
    <property type="gene ID" value="MTR_1g057820"/>
</dbReference>
<evidence type="ECO:0000313" key="1">
    <source>
        <dbReference type="EMBL" id="KEH41939.1"/>
    </source>
</evidence>
<gene>
    <name evidence="1" type="ordered locus">MTR_1g057820</name>
</gene>
<organism evidence="1 3">
    <name type="scientific">Medicago truncatula</name>
    <name type="common">Barrel medic</name>
    <name type="synonym">Medicago tribuloides</name>
    <dbReference type="NCBI Taxonomy" id="3880"/>
    <lineage>
        <taxon>Eukaryota</taxon>
        <taxon>Viridiplantae</taxon>
        <taxon>Streptophyta</taxon>
        <taxon>Embryophyta</taxon>
        <taxon>Tracheophyta</taxon>
        <taxon>Spermatophyta</taxon>
        <taxon>Magnoliopsida</taxon>
        <taxon>eudicotyledons</taxon>
        <taxon>Gunneridae</taxon>
        <taxon>Pentapetalae</taxon>
        <taxon>rosids</taxon>
        <taxon>fabids</taxon>
        <taxon>Fabales</taxon>
        <taxon>Fabaceae</taxon>
        <taxon>Papilionoideae</taxon>
        <taxon>50 kb inversion clade</taxon>
        <taxon>NPAAA clade</taxon>
        <taxon>Hologalegina</taxon>
        <taxon>IRL clade</taxon>
        <taxon>Trifolieae</taxon>
        <taxon>Medicago</taxon>
    </lineage>
</organism>
<sequence>MKNICAAKNRRREFEMFALNYSELVQGNFLQNRREFKAYQFRIASASYIDFASQGSPHCWLCYLVGNCSSELDWSY</sequence>
<dbReference type="EMBL" id="CM001217">
    <property type="protein sequence ID" value="KEH41939.1"/>
    <property type="molecule type" value="Genomic_DNA"/>
</dbReference>
<reference evidence="1 3" key="2">
    <citation type="journal article" date="2014" name="BMC Genomics">
        <title>An improved genome release (version Mt4.0) for the model legume Medicago truncatula.</title>
        <authorList>
            <person name="Tang H."/>
            <person name="Krishnakumar V."/>
            <person name="Bidwell S."/>
            <person name="Rosen B."/>
            <person name="Chan A."/>
            <person name="Zhou S."/>
            <person name="Gentzbittel L."/>
            <person name="Childs K.L."/>
            <person name="Yandell M."/>
            <person name="Gundlach H."/>
            <person name="Mayer K.F."/>
            <person name="Schwartz D.C."/>
            <person name="Town C.D."/>
        </authorList>
    </citation>
    <scope>GENOME REANNOTATION</scope>
    <source>
        <strain evidence="1">A17</strain>
        <strain evidence="2 3">cv. Jemalong A17</strain>
    </source>
</reference>
<dbReference type="AlphaFoldDB" id="A0A072VIV4"/>
<dbReference type="HOGENOM" id="CLU_2658152_0_0_1"/>
<dbReference type="Proteomes" id="UP000002051">
    <property type="component" value="Unassembled WGS sequence"/>
</dbReference>
<name>A0A072VIV4_MEDTR</name>
<evidence type="ECO:0000313" key="3">
    <source>
        <dbReference type="Proteomes" id="UP000002051"/>
    </source>
</evidence>
<reference evidence="2" key="3">
    <citation type="submission" date="2015-04" db="UniProtKB">
        <authorList>
            <consortium name="EnsemblPlants"/>
        </authorList>
    </citation>
    <scope>IDENTIFICATION</scope>
    <source>
        <strain evidence="2">cv. Jemalong A17</strain>
    </source>
</reference>
<keyword evidence="3" id="KW-1185">Reference proteome</keyword>